<feature type="non-terminal residue" evidence="1">
    <location>
        <position position="36"/>
    </location>
</feature>
<sequence>MVGHPLVDWKALATFQPPDPLGGIDWNKAKEKVSED</sequence>
<protein>
    <submittedName>
        <fullName evidence="1">Uncharacterized protein</fullName>
    </submittedName>
</protein>
<organism evidence="1">
    <name type="scientific">marine sediment metagenome</name>
    <dbReference type="NCBI Taxonomy" id="412755"/>
    <lineage>
        <taxon>unclassified sequences</taxon>
        <taxon>metagenomes</taxon>
        <taxon>ecological metagenomes</taxon>
    </lineage>
</organism>
<name>X1ITU5_9ZZZZ</name>
<dbReference type="EMBL" id="BARU01033622">
    <property type="protein sequence ID" value="GAH69509.1"/>
    <property type="molecule type" value="Genomic_DNA"/>
</dbReference>
<proteinExistence type="predicted"/>
<gene>
    <name evidence="1" type="ORF">S03H2_52872</name>
</gene>
<dbReference type="AlphaFoldDB" id="X1ITU5"/>
<reference evidence="1" key="1">
    <citation type="journal article" date="2014" name="Front. Microbiol.">
        <title>High frequency of phylogenetically diverse reductive dehalogenase-homologous genes in deep subseafloor sedimentary metagenomes.</title>
        <authorList>
            <person name="Kawai M."/>
            <person name="Futagami T."/>
            <person name="Toyoda A."/>
            <person name="Takaki Y."/>
            <person name="Nishi S."/>
            <person name="Hori S."/>
            <person name="Arai W."/>
            <person name="Tsubouchi T."/>
            <person name="Morono Y."/>
            <person name="Uchiyama I."/>
            <person name="Ito T."/>
            <person name="Fujiyama A."/>
            <person name="Inagaki F."/>
            <person name="Takami H."/>
        </authorList>
    </citation>
    <scope>NUCLEOTIDE SEQUENCE</scope>
    <source>
        <strain evidence="1">Expedition CK06-06</strain>
    </source>
</reference>
<comment type="caution">
    <text evidence="1">The sequence shown here is derived from an EMBL/GenBank/DDBJ whole genome shotgun (WGS) entry which is preliminary data.</text>
</comment>
<evidence type="ECO:0000313" key="1">
    <source>
        <dbReference type="EMBL" id="GAH69509.1"/>
    </source>
</evidence>
<accession>X1ITU5</accession>